<proteinExistence type="predicted"/>
<dbReference type="InterPro" id="IPR030445">
    <property type="entry name" value="H3-K79_meTrfase"/>
</dbReference>
<dbReference type="AlphaFoldDB" id="A0A7S3Q5I8"/>
<evidence type="ECO:0008006" key="3">
    <source>
        <dbReference type="Google" id="ProtNLM"/>
    </source>
</evidence>
<dbReference type="PANTHER" id="PTHR21451">
    <property type="entry name" value="HISTONE H3 METHYLTRANSFERASE"/>
    <property type="match status" value="1"/>
</dbReference>
<evidence type="ECO:0000256" key="1">
    <source>
        <dbReference type="SAM" id="MobiDB-lite"/>
    </source>
</evidence>
<feature type="compositionally biased region" description="Polar residues" evidence="1">
    <location>
        <begin position="197"/>
        <end position="217"/>
    </location>
</feature>
<protein>
    <recommendedName>
        <fullName evidence="3">Histone-lysine N-methyltransferase, H3 lysine-79 specific</fullName>
    </recommendedName>
</protein>
<dbReference type="Gene3D" id="3.40.50.150">
    <property type="entry name" value="Vaccinia Virus protein VP39"/>
    <property type="match status" value="1"/>
</dbReference>
<organism evidence="2">
    <name type="scientific">Chaetoceros debilis</name>
    <dbReference type="NCBI Taxonomy" id="122233"/>
    <lineage>
        <taxon>Eukaryota</taxon>
        <taxon>Sar</taxon>
        <taxon>Stramenopiles</taxon>
        <taxon>Ochrophyta</taxon>
        <taxon>Bacillariophyta</taxon>
        <taxon>Coscinodiscophyceae</taxon>
        <taxon>Chaetocerotophycidae</taxon>
        <taxon>Chaetocerotales</taxon>
        <taxon>Chaetocerotaceae</taxon>
        <taxon>Chaetoceros</taxon>
    </lineage>
</organism>
<dbReference type="PANTHER" id="PTHR21451:SF19">
    <property type="entry name" value="ACTIVATED IN BLOCKED UNFOLDED PROTEIN RESPONSE"/>
    <property type="match status" value="1"/>
</dbReference>
<name>A0A7S3Q5I8_9STRA</name>
<dbReference type="InterPro" id="IPR029063">
    <property type="entry name" value="SAM-dependent_MTases_sf"/>
</dbReference>
<feature type="region of interest" description="Disordered" evidence="1">
    <location>
        <begin position="195"/>
        <end position="217"/>
    </location>
</feature>
<evidence type="ECO:0000313" key="2">
    <source>
        <dbReference type="EMBL" id="CAE0466243.1"/>
    </source>
</evidence>
<accession>A0A7S3Q5I8</accession>
<dbReference type="EMBL" id="HBIO01014341">
    <property type="protein sequence ID" value="CAE0466243.1"/>
    <property type="molecule type" value="Transcribed_RNA"/>
</dbReference>
<reference evidence="2" key="1">
    <citation type="submission" date="2021-01" db="EMBL/GenBank/DDBJ databases">
        <authorList>
            <person name="Corre E."/>
            <person name="Pelletier E."/>
            <person name="Niang G."/>
            <person name="Scheremetjew M."/>
            <person name="Finn R."/>
            <person name="Kale V."/>
            <person name="Holt S."/>
            <person name="Cochrane G."/>
            <person name="Meng A."/>
            <person name="Brown T."/>
            <person name="Cohen L."/>
        </authorList>
    </citation>
    <scope>NUCLEOTIDE SEQUENCE</scope>
    <source>
        <strain evidence="2">MM31A-1</strain>
    </source>
</reference>
<dbReference type="SUPFAM" id="SSF53335">
    <property type="entry name" value="S-adenosyl-L-methionine-dependent methyltransferases"/>
    <property type="match status" value="2"/>
</dbReference>
<sequence>MMANPNGSSFAFAVLIFATSHHRAISFSVTSHVNRSLRTILESSVVSDENQTIDPNKASLSGTIYGDVLSGLNMLYPPDEMSSRNAISRTDGYWKYISKGEDPPSTLVYGEFDFLTFSDLLDKSVAYYNESIENQDGKLVNGWSDKTFLDIGSGTGRLVIGAAALHPFKLCKGLEILPGIHESALNNLEICKRSSRSSDGSATDKSPQEINTSQLPYQWNPMTGGAASLEDGQNKFNEFSSSEYSLSTDDGKVLPLSPIAFTCGSFDDPYEYIGDSDIVFVFSTCFSEEMMSKLSDCIGRQCRQGTVVITTEYKLHSAGTIQPLPGTTMSFGDYDIDLVDSIDCYNWLVGGKSTAHVHRVINSLWDGNGPPTRPYTPNETDDSDGLIAFLKG</sequence>
<gene>
    <name evidence="2" type="ORF">CDEB00056_LOCUS11095</name>
</gene>
<dbReference type="GO" id="GO:0051726">
    <property type="term" value="P:regulation of cell cycle"/>
    <property type="evidence" value="ECO:0007669"/>
    <property type="project" value="InterPro"/>
</dbReference>
<dbReference type="GO" id="GO:0031151">
    <property type="term" value="F:histone H3K79 methyltransferase activity"/>
    <property type="evidence" value="ECO:0007669"/>
    <property type="project" value="InterPro"/>
</dbReference>